<comment type="caution">
    <text evidence="2">The sequence shown here is derived from an EMBL/GenBank/DDBJ whole genome shotgun (WGS) entry which is preliminary data.</text>
</comment>
<accession>A0ABV2UL28</accession>
<evidence type="ECO:0008006" key="4">
    <source>
        <dbReference type="Google" id="ProtNLM"/>
    </source>
</evidence>
<reference evidence="2 3" key="1">
    <citation type="submission" date="2024-06" db="EMBL/GenBank/DDBJ databases">
        <title>The Natural Products Discovery Center: Release of the First 8490 Sequenced Strains for Exploring Actinobacteria Biosynthetic Diversity.</title>
        <authorList>
            <person name="Kalkreuter E."/>
            <person name="Kautsar S.A."/>
            <person name="Yang D."/>
            <person name="Bader C.D."/>
            <person name="Teijaro C.N."/>
            <person name="Fluegel L."/>
            <person name="Davis C.M."/>
            <person name="Simpson J.R."/>
            <person name="Lauterbach L."/>
            <person name="Steele A.D."/>
            <person name="Gui C."/>
            <person name="Meng S."/>
            <person name="Li G."/>
            <person name="Viehrig K."/>
            <person name="Ye F."/>
            <person name="Su P."/>
            <person name="Kiefer A.F."/>
            <person name="Nichols A."/>
            <person name="Cepeda A.J."/>
            <person name="Yan W."/>
            <person name="Fan B."/>
            <person name="Jiang Y."/>
            <person name="Adhikari A."/>
            <person name="Zheng C.-J."/>
            <person name="Schuster L."/>
            <person name="Cowan T.M."/>
            <person name="Smanski M.J."/>
            <person name="Chevrette M.G."/>
            <person name="De Carvalho L.P.S."/>
            <person name="Shen B."/>
        </authorList>
    </citation>
    <scope>NUCLEOTIDE SEQUENCE [LARGE SCALE GENOMIC DNA]</scope>
    <source>
        <strain evidence="2 3">NPDC005137</strain>
    </source>
</reference>
<name>A0ABV2UL28_9ACTN</name>
<proteinExistence type="predicted"/>
<dbReference type="RefSeq" id="WP_330480051.1">
    <property type="nucleotide sequence ID" value="NZ_JBEXIP010000062.1"/>
</dbReference>
<keyword evidence="1" id="KW-0472">Membrane</keyword>
<evidence type="ECO:0000313" key="2">
    <source>
        <dbReference type="EMBL" id="MET8438543.1"/>
    </source>
</evidence>
<protein>
    <recommendedName>
        <fullName evidence="4">Lipoprotein</fullName>
    </recommendedName>
</protein>
<keyword evidence="1" id="KW-1133">Transmembrane helix</keyword>
<organism evidence="2 3">
    <name type="scientific">Streptomyces sp. 900116325</name>
    <dbReference type="NCBI Taxonomy" id="3154295"/>
    <lineage>
        <taxon>Bacteria</taxon>
        <taxon>Bacillati</taxon>
        <taxon>Actinomycetota</taxon>
        <taxon>Actinomycetes</taxon>
        <taxon>Kitasatosporales</taxon>
        <taxon>Streptomycetaceae</taxon>
        <taxon>Streptomyces</taxon>
    </lineage>
</organism>
<dbReference type="Proteomes" id="UP001550044">
    <property type="component" value="Unassembled WGS sequence"/>
</dbReference>
<keyword evidence="3" id="KW-1185">Reference proteome</keyword>
<sequence length="42" mass="4493">MQKRAKGPGRRKRLDPATRAQVIIAVLGAVTTIAGCVAQFSR</sequence>
<gene>
    <name evidence="2" type="ORF">ABZV61_38710</name>
</gene>
<dbReference type="EMBL" id="JBEXIP010000062">
    <property type="protein sequence ID" value="MET8438543.1"/>
    <property type="molecule type" value="Genomic_DNA"/>
</dbReference>
<keyword evidence="1" id="KW-0812">Transmembrane</keyword>
<feature type="transmembrane region" description="Helical" evidence="1">
    <location>
        <begin position="20"/>
        <end position="40"/>
    </location>
</feature>
<evidence type="ECO:0000256" key="1">
    <source>
        <dbReference type="SAM" id="Phobius"/>
    </source>
</evidence>
<evidence type="ECO:0000313" key="3">
    <source>
        <dbReference type="Proteomes" id="UP001550044"/>
    </source>
</evidence>